<organism evidence="1 2">
    <name type="scientific">Ixodes persulcatus</name>
    <name type="common">Taiga tick</name>
    <dbReference type="NCBI Taxonomy" id="34615"/>
    <lineage>
        <taxon>Eukaryota</taxon>
        <taxon>Metazoa</taxon>
        <taxon>Ecdysozoa</taxon>
        <taxon>Arthropoda</taxon>
        <taxon>Chelicerata</taxon>
        <taxon>Arachnida</taxon>
        <taxon>Acari</taxon>
        <taxon>Parasitiformes</taxon>
        <taxon>Ixodida</taxon>
        <taxon>Ixodoidea</taxon>
        <taxon>Ixodidae</taxon>
        <taxon>Ixodinae</taxon>
        <taxon>Ixodes</taxon>
    </lineage>
</organism>
<accession>A0AC60QYB3</accession>
<name>A0AC60QYB3_IXOPE</name>
<dbReference type="Proteomes" id="UP000805193">
    <property type="component" value="Unassembled WGS sequence"/>
</dbReference>
<proteinExistence type="predicted"/>
<feature type="non-terminal residue" evidence="1">
    <location>
        <position position="1"/>
    </location>
</feature>
<protein>
    <submittedName>
        <fullName evidence="1">Uncharacterized protein</fullName>
    </submittedName>
</protein>
<sequence>SVMVLVVVVCRRFRLNPDNVATPVAASLGDITTLALLAGLATLLHVVLGNHQWVSGAALALVVALAPLWALLAHRNPYTREVLSQGWVPILLAVVISSGGGYILEYASEKFTGLAAYQPVINGVAGNLVSVQASRISTYLHLSAQKGSLPEGEARCVGPWAVFFGPCMHARTARLLLLLLVPGQLIFVAVIDHVEGPGDAFRGPFVGLYMAAAIVQVCLLLYLARVLVYVLWTRGQDPDNAAIPFLTALGDLLGSGLLALVYLSILQLSPNETVDTTLGVLTTAPSNHTT</sequence>
<gene>
    <name evidence="1" type="ORF">HPB47_013510</name>
</gene>
<reference evidence="1 2" key="1">
    <citation type="journal article" date="2020" name="Cell">
        <title>Large-Scale Comparative Analyses of Tick Genomes Elucidate Their Genetic Diversity and Vector Capacities.</title>
        <authorList>
            <consortium name="Tick Genome and Microbiome Consortium (TIGMIC)"/>
            <person name="Jia N."/>
            <person name="Wang J."/>
            <person name="Shi W."/>
            <person name="Du L."/>
            <person name="Sun Y."/>
            <person name="Zhan W."/>
            <person name="Jiang J.F."/>
            <person name="Wang Q."/>
            <person name="Zhang B."/>
            <person name="Ji P."/>
            <person name="Bell-Sakyi L."/>
            <person name="Cui X.M."/>
            <person name="Yuan T.T."/>
            <person name="Jiang B.G."/>
            <person name="Yang W.F."/>
            <person name="Lam T.T."/>
            <person name="Chang Q.C."/>
            <person name="Ding S.J."/>
            <person name="Wang X.J."/>
            <person name="Zhu J.G."/>
            <person name="Ruan X.D."/>
            <person name="Zhao L."/>
            <person name="Wei J.T."/>
            <person name="Ye R.Z."/>
            <person name="Que T.C."/>
            <person name="Du C.H."/>
            <person name="Zhou Y.H."/>
            <person name="Cheng J.X."/>
            <person name="Dai P.F."/>
            <person name="Guo W.B."/>
            <person name="Han X.H."/>
            <person name="Huang E.J."/>
            <person name="Li L.F."/>
            <person name="Wei W."/>
            <person name="Gao Y.C."/>
            <person name="Liu J.Z."/>
            <person name="Shao H.Z."/>
            <person name="Wang X."/>
            <person name="Wang C.C."/>
            <person name="Yang T.C."/>
            <person name="Huo Q.B."/>
            <person name="Li W."/>
            <person name="Chen H.Y."/>
            <person name="Chen S.E."/>
            <person name="Zhou L.G."/>
            <person name="Ni X.B."/>
            <person name="Tian J.H."/>
            <person name="Sheng Y."/>
            <person name="Liu T."/>
            <person name="Pan Y.S."/>
            <person name="Xia L.Y."/>
            <person name="Li J."/>
            <person name="Zhao F."/>
            <person name="Cao W.C."/>
        </authorList>
    </citation>
    <scope>NUCLEOTIDE SEQUENCE [LARGE SCALE GENOMIC DNA]</scope>
    <source>
        <strain evidence="1">Iper-2018</strain>
    </source>
</reference>
<evidence type="ECO:0000313" key="2">
    <source>
        <dbReference type="Proteomes" id="UP000805193"/>
    </source>
</evidence>
<comment type="caution">
    <text evidence="1">The sequence shown here is derived from an EMBL/GenBank/DDBJ whole genome shotgun (WGS) entry which is preliminary data.</text>
</comment>
<dbReference type="EMBL" id="JABSTQ010001646">
    <property type="protein sequence ID" value="KAG0444685.1"/>
    <property type="molecule type" value="Genomic_DNA"/>
</dbReference>
<keyword evidence="2" id="KW-1185">Reference proteome</keyword>
<evidence type="ECO:0000313" key="1">
    <source>
        <dbReference type="EMBL" id="KAG0444685.1"/>
    </source>
</evidence>